<dbReference type="Proteomes" id="UP001300012">
    <property type="component" value="Unassembled WGS sequence"/>
</dbReference>
<comment type="caution">
    <text evidence="3">The sequence shown here is derived from an EMBL/GenBank/DDBJ whole genome shotgun (WGS) entry which is preliminary data.</text>
</comment>
<keyword evidence="1 2" id="KW-0732">Signal</keyword>
<feature type="signal peptide" evidence="2">
    <location>
        <begin position="1"/>
        <end position="24"/>
    </location>
</feature>
<evidence type="ECO:0000313" key="3">
    <source>
        <dbReference type="EMBL" id="MCR8635320.1"/>
    </source>
</evidence>
<evidence type="ECO:0000256" key="1">
    <source>
        <dbReference type="ARBA" id="ARBA00022729"/>
    </source>
</evidence>
<evidence type="ECO:0000313" key="4">
    <source>
        <dbReference type="Proteomes" id="UP001300012"/>
    </source>
</evidence>
<feature type="chain" id="PRO_5045916558" evidence="2">
    <location>
        <begin position="25"/>
        <end position="535"/>
    </location>
</feature>
<sequence length="535" mass="59606">MNKKMKAIAKVAGLSVVASTFILAGCSGGSKPAATADPTKPEKLTNLVVWARMVPQAALSIKSYNENEVYKEMEKATGVKVDFQHPPQGQEKEQFNLMMTSGKLPDVIEYAWSTFPGGPEKAIKDNKIIKLNDLVDKYAPNFKKLLDSHPDWKKQALTDEGSLFSFPFIRGEKGLQVYQGITVRKDWLDKLGLQMPTTIDEWYTVLKAFKEKDPNGNGKADEVPLLVTLNDFNKTHVFVGAWGLTNSFYKDGGKVKFGPIEPNYKEFLTTMNKWYKEGLIDKDFAATDGKVTDAKVTGNQLGTAIMATGGGIGKYMGLMASKNKDFKLGAAPYPTLVKGQKPELGHSDYAVTAQGSAISINNKNPIETVKWLDYGYGEVGHMLFNFGKEDVSYKMEKGYPKFTDLITKNPEGMPMQQAMVKYNRAGYGEGPFVQDIRYMDQYASSPEQQESLKIWTQPSNEKMMPLVTPTKEESSKFASTMTDINTYKDEMIIKFIMGAEPLSSFDAYVKTIKGMGIDDAIKVQQAALERYNNRK</sequence>
<keyword evidence="4" id="KW-1185">Reference proteome</keyword>
<gene>
    <name evidence="3" type="ORF">NV381_29375</name>
</gene>
<dbReference type="InterPro" id="IPR050490">
    <property type="entry name" value="Bact_solute-bd_prot1"/>
</dbReference>
<dbReference type="PROSITE" id="PS51257">
    <property type="entry name" value="PROKAR_LIPOPROTEIN"/>
    <property type="match status" value="1"/>
</dbReference>
<dbReference type="SUPFAM" id="SSF53850">
    <property type="entry name" value="Periplasmic binding protein-like II"/>
    <property type="match status" value="1"/>
</dbReference>
<dbReference type="PANTHER" id="PTHR43649:SF33">
    <property type="entry name" value="POLYGALACTURONAN_RHAMNOGALACTURONAN-BINDING PROTEIN YTCQ"/>
    <property type="match status" value="1"/>
</dbReference>
<name>A0ABT1YQ73_9BACL</name>
<proteinExistence type="predicted"/>
<organism evidence="3 4">
    <name type="scientific">Paenibacillus radicis</name>
    <name type="common">ex Xue et al. 2023</name>
    <dbReference type="NCBI Taxonomy" id="2972489"/>
    <lineage>
        <taxon>Bacteria</taxon>
        <taxon>Bacillati</taxon>
        <taxon>Bacillota</taxon>
        <taxon>Bacilli</taxon>
        <taxon>Bacillales</taxon>
        <taxon>Paenibacillaceae</taxon>
        <taxon>Paenibacillus</taxon>
    </lineage>
</organism>
<dbReference type="PANTHER" id="PTHR43649">
    <property type="entry name" value="ARABINOSE-BINDING PROTEIN-RELATED"/>
    <property type="match status" value="1"/>
</dbReference>
<dbReference type="EMBL" id="JANQBD010000026">
    <property type="protein sequence ID" value="MCR8635320.1"/>
    <property type="molecule type" value="Genomic_DNA"/>
</dbReference>
<dbReference type="Gene3D" id="3.40.190.10">
    <property type="entry name" value="Periplasmic binding protein-like II"/>
    <property type="match status" value="2"/>
</dbReference>
<protein>
    <submittedName>
        <fullName evidence="3">Extracellular solute-binding protein</fullName>
    </submittedName>
</protein>
<accession>A0ABT1YQ73</accession>
<evidence type="ECO:0000256" key="2">
    <source>
        <dbReference type="SAM" id="SignalP"/>
    </source>
</evidence>
<reference evidence="3 4" key="1">
    <citation type="submission" date="2022-08" db="EMBL/GenBank/DDBJ databases">
        <title>Paenibacillus endoradicis sp. nov., Paenibacillus radicibacter sp. nov and Paenibacillus pararadicis sp. nov., three cold-adapted plant growth-promoting bacteria isolated from root of Larix gmelinii in Great Khingan.</title>
        <authorList>
            <person name="Xue H."/>
        </authorList>
    </citation>
    <scope>NUCLEOTIDE SEQUENCE [LARGE SCALE GENOMIC DNA]</scope>
    <source>
        <strain evidence="3 4">N5-1-1-5</strain>
    </source>
</reference>